<proteinExistence type="predicted"/>
<feature type="compositionally biased region" description="Polar residues" evidence="1">
    <location>
        <begin position="19"/>
        <end position="41"/>
    </location>
</feature>
<feature type="region of interest" description="Disordered" evidence="1">
    <location>
        <begin position="1"/>
        <end position="41"/>
    </location>
</feature>
<organism evidence="2 3">
    <name type="scientific">Halteria grandinella</name>
    <dbReference type="NCBI Taxonomy" id="5974"/>
    <lineage>
        <taxon>Eukaryota</taxon>
        <taxon>Sar</taxon>
        <taxon>Alveolata</taxon>
        <taxon>Ciliophora</taxon>
        <taxon>Intramacronucleata</taxon>
        <taxon>Spirotrichea</taxon>
        <taxon>Stichotrichia</taxon>
        <taxon>Sporadotrichida</taxon>
        <taxon>Halteriidae</taxon>
        <taxon>Halteria</taxon>
    </lineage>
</organism>
<reference evidence="2" key="1">
    <citation type="submission" date="2019-06" db="EMBL/GenBank/DDBJ databases">
        <authorList>
            <person name="Zheng W."/>
        </authorList>
    </citation>
    <scope>NUCLEOTIDE SEQUENCE</scope>
    <source>
        <strain evidence="2">QDHG01</strain>
    </source>
</reference>
<dbReference type="AlphaFoldDB" id="A0A8J8SXQ9"/>
<sequence length="121" mass="14081">MEHQQISSQNNNELKHSKTSLNLHHQPFSLQSSSETGGATTRQHQNLLYNFEQRVGNTKWQKIEDIREALEAKGKITDDEFQSLRFLVKEVIGYRDFSNQLRNELVSYITLQTFSQGELII</sequence>
<evidence type="ECO:0000313" key="3">
    <source>
        <dbReference type="Proteomes" id="UP000785679"/>
    </source>
</evidence>
<keyword evidence="3" id="KW-1185">Reference proteome</keyword>
<evidence type="ECO:0000313" key="2">
    <source>
        <dbReference type="EMBL" id="TNV74734.1"/>
    </source>
</evidence>
<feature type="compositionally biased region" description="Polar residues" evidence="1">
    <location>
        <begin position="1"/>
        <end position="12"/>
    </location>
</feature>
<dbReference type="EMBL" id="RRYP01016674">
    <property type="protein sequence ID" value="TNV74734.1"/>
    <property type="molecule type" value="Genomic_DNA"/>
</dbReference>
<gene>
    <name evidence="2" type="ORF">FGO68_gene3761</name>
</gene>
<comment type="caution">
    <text evidence="2">The sequence shown here is derived from an EMBL/GenBank/DDBJ whole genome shotgun (WGS) entry which is preliminary data.</text>
</comment>
<accession>A0A8J8SXQ9</accession>
<protein>
    <submittedName>
        <fullName evidence="2">Uncharacterized protein</fullName>
    </submittedName>
</protein>
<evidence type="ECO:0000256" key="1">
    <source>
        <dbReference type="SAM" id="MobiDB-lite"/>
    </source>
</evidence>
<dbReference type="Proteomes" id="UP000785679">
    <property type="component" value="Unassembled WGS sequence"/>
</dbReference>
<name>A0A8J8SXQ9_HALGN</name>